<reference evidence="2" key="1">
    <citation type="submission" date="2016-07" db="EMBL/GenBank/DDBJ databases">
        <title>Comparative genomics of the Campylobacter concisus group.</title>
        <authorList>
            <person name="Miller W.G."/>
            <person name="Yee E."/>
            <person name="Chapman M.H."/>
            <person name="Huynh S."/>
            <person name="Bono J.L."/>
            <person name="On S.L.W."/>
            <person name="StLeger J."/>
            <person name="Foster G."/>
            <person name="Parker C.T."/>
        </authorList>
    </citation>
    <scope>NUCLEOTIDE SEQUENCE</scope>
    <source>
        <strain evidence="2">525.92</strain>
    </source>
</reference>
<accession>A7GZH9</accession>
<feature type="transmembrane region" description="Helical" evidence="1">
    <location>
        <begin position="135"/>
        <end position="152"/>
    </location>
</feature>
<dbReference type="Proteomes" id="UP000006380">
    <property type="component" value="Chromosome"/>
</dbReference>
<name>A7GZH9_CAMC5</name>
<evidence type="ECO:0000313" key="2">
    <source>
        <dbReference type="EMBL" id="EAU01297.1"/>
    </source>
</evidence>
<evidence type="ECO:0000256" key="1">
    <source>
        <dbReference type="SAM" id="Phobius"/>
    </source>
</evidence>
<evidence type="ECO:0000313" key="3">
    <source>
        <dbReference type="Proteomes" id="UP000006380"/>
    </source>
</evidence>
<dbReference type="KEGG" id="ccv:CCV52592_0205"/>
<feature type="transmembrane region" description="Helical" evidence="1">
    <location>
        <begin position="73"/>
        <end position="90"/>
    </location>
</feature>
<gene>
    <name evidence="2" type="ORF">CCV52592_0205</name>
</gene>
<organism evidence="2 3">
    <name type="scientific">Campylobacter curvus (strain 525.92)</name>
    <dbReference type="NCBI Taxonomy" id="360105"/>
    <lineage>
        <taxon>Bacteria</taxon>
        <taxon>Pseudomonadati</taxon>
        <taxon>Campylobacterota</taxon>
        <taxon>Epsilonproteobacteria</taxon>
        <taxon>Campylobacterales</taxon>
        <taxon>Campylobacteraceae</taxon>
        <taxon>Campylobacter</taxon>
    </lineage>
</organism>
<keyword evidence="3" id="KW-1185">Reference proteome</keyword>
<keyword evidence="1" id="KW-0472">Membrane</keyword>
<keyword evidence="1" id="KW-1133">Transmembrane helix</keyword>
<dbReference type="EMBL" id="CP000767">
    <property type="protein sequence ID" value="EAU01297.1"/>
    <property type="molecule type" value="Genomic_DNA"/>
</dbReference>
<dbReference type="OrthoDB" id="5363673at2"/>
<proteinExistence type="predicted"/>
<sequence length="153" mass="17668">MQLSEYQKQILSDPKTLREKLEIYLQTPEKVEIYASACEKFLDPQANEFTFKATWSWWAFFATLFFFLYRKAYTAMLCTLLVCVFIPVAGLLPTLIIAYSCAVSAKFIVCSRFVKILDMQSDEELAKRGGKHETVILLFAILLLLYFVWAFGS</sequence>
<keyword evidence="1" id="KW-0812">Transmembrane</keyword>
<protein>
    <submittedName>
        <fullName evidence="2">Hypothetical membrane protein</fullName>
    </submittedName>
</protein>
<dbReference type="RefSeq" id="WP_009650454.1">
    <property type="nucleotide sequence ID" value="NC_009715.2"/>
</dbReference>
<dbReference type="HOGENOM" id="CLU_1709847_0_0_7"/>
<dbReference type="AlphaFoldDB" id="A7GZH9"/>
<feature type="transmembrane region" description="Helical" evidence="1">
    <location>
        <begin position="49"/>
        <end position="68"/>
    </location>
</feature>